<organism evidence="3 4">
    <name type="scientific">Macrophomina phaseolina</name>
    <dbReference type="NCBI Taxonomy" id="35725"/>
    <lineage>
        <taxon>Eukaryota</taxon>
        <taxon>Fungi</taxon>
        <taxon>Dikarya</taxon>
        <taxon>Ascomycota</taxon>
        <taxon>Pezizomycotina</taxon>
        <taxon>Dothideomycetes</taxon>
        <taxon>Dothideomycetes incertae sedis</taxon>
        <taxon>Botryosphaeriales</taxon>
        <taxon>Botryosphaeriaceae</taxon>
        <taxon>Macrophomina</taxon>
    </lineage>
</organism>
<feature type="compositionally biased region" description="Low complexity" evidence="1">
    <location>
        <begin position="234"/>
        <end position="270"/>
    </location>
</feature>
<feature type="region of interest" description="Disordered" evidence="1">
    <location>
        <begin position="89"/>
        <end position="108"/>
    </location>
</feature>
<sequence length="411" mass="42504">MLYFVLLLISFLNTALAARPKCSPQYSAIANYINDYEPAVAWCSRKIAGRTSTVTVTQTIRRQQKREAAPTSAPDDAVPANLFAYAASHSKPRPNNDDAGQLARPHAKAPRQYNANWANYYYNMMQSQSQGSSPWVRAVCSCVVTPRVVTVTRTSTTTVAGYSPLPTTSSTRPLSSLPSSTRPSSAYEIPNSVRSSTSWTASTGRSSSSTSVHPYFPSTSVCPSSAYEIPNSGRSSTTSAASTARSSSSSSSAASVYPHLSSTSTRLPTTSNPPPGPPTANSASAYLPPAPPSSSASASVLPAGPLADKNCTAGTYQGTGACACEYTVVCGYAGNCGAASEAVTSSAATWQQCAQTCDDNSACSAWTYSVTSAACTEVVDPNCDMSGFVSIAAGDGVLGVYAGGCVGVCLI</sequence>
<feature type="region of interest" description="Disordered" evidence="1">
    <location>
        <begin position="159"/>
        <end position="214"/>
    </location>
</feature>
<feature type="chain" id="PRO_5046698899" description="Apple domain-containing protein" evidence="2">
    <location>
        <begin position="18"/>
        <end position="411"/>
    </location>
</feature>
<reference evidence="3 4" key="1">
    <citation type="journal article" date="2021" name="Nat. Commun.">
        <title>Genetic determinants of endophytism in the Arabidopsis root mycobiome.</title>
        <authorList>
            <person name="Mesny F."/>
            <person name="Miyauchi S."/>
            <person name="Thiergart T."/>
            <person name="Pickel B."/>
            <person name="Atanasova L."/>
            <person name="Karlsson M."/>
            <person name="Huettel B."/>
            <person name="Barry K.W."/>
            <person name="Haridas S."/>
            <person name="Chen C."/>
            <person name="Bauer D."/>
            <person name="Andreopoulos W."/>
            <person name="Pangilinan J."/>
            <person name="LaButti K."/>
            <person name="Riley R."/>
            <person name="Lipzen A."/>
            <person name="Clum A."/>
            <person name="Drula E."/>
            <person name="Henrissat B."/>
            <person name="Kohler A."/>
            <person name="Grigoriev I.V."/>
            <person name="Martin F.M."/>
            <person name="Hacquard S."/>
        </authorList>
    </citation>
    <scope>NUCLEOTIDE SEQUENCE [LARGE SCALE GENOMIC DNA]</scope>
    <source>
        <strain evidence="3 4">MPI-SDFR-AT-0080</strain>
    </source>
</reference>
<comment type="caution">
    <text evidence="3">The sequence shown here is derived from an EMBL/GenBank/DDBJ whole genome shotgun (WGS) entry which is preliminary data.</text>
</comment>
<feature type="compositionally biased region" description="Low complexity" evidence="1">
    <location>
        <begin position="279"/>
        <end position="299"/>
    </location>
</feature>
<feature type="compositionally biased region" description="Low complexity" evidence="1">
    <location>
        <begin position="195"/>
        <end position="211"/>
    </location>
</feature>
<keyword evidence="2" id="KW-0732">Signal</keyword>
<evidence type="ECO:0000256" key="2">
    <source>
        <dbReference type="SAM" id="SignalP"/>
    </source>
</evidence>
<feature type="signal peptide" evidence="2">
    <location>
        <begin position="1"/>
        <end position="17"/>
    </location>
</feature>
<evidence type="ECO:0008006" key="5">
    <source>
        <dbReference type="Google" id="ProtNLM"/>
    </source>
</evidence>
<accession>A0ABQ8G6J1</accession>
<evidence type="ECO:0000256" key="1">
    <source>
        <dbReference type="SAM" id="MobiDB-lite"/>
    </source>
</evidence>
<dbReference type="Proteomes" id="UP000774617">
    <property type="component" value="Unassembled WGS sequence"/>
</dbReference>
<evidence type="ECO:0000313" key="4">
    <source>
        <dbReference type="Proteomes" id="UP000774617"/>
    </source>
</evidence>
<proteinExistence type="predicted"/>
<protein>
    <recommendedName>
        <fullName evidence="5">Apple domain-containing protein</fullName>
    </recommendedName>
</protein>
<feature type="region of interest" description="Disordered" evidence="1">
    <location>
        <begin position="227"/>
        <end position="299"/>
    </location>
</feature>
<feature type="compositionally biased region" description="Low complexity" evidence="1">
    <location>
        <begin position="159"/>
        <end position="185"/>
    </location>
</feature>
<keyword evidence="4" id="KW-1185">Reference proteome</keyword>
<gene>
    <name evidence="3" type="ORF">B0J12DRAFT_741544</name>
</gene>
<evidence type="ECO:0000313" key="3">
    <source>
        <dbReference type="EMBL" id="KAH7046550.1"/>
    </source>
</evidence>
<name>A0ABQ8G6J1_9PEZI</name>
<dbReference type="EMBL" id="JAGTJR010000017">
    <property type="protein sequence ID" value="KAH7046550.1"/>
    <property type="molecule type" value="Genomic_DNA"/>
</dbReference>